<comment type="caution">
    <text evidence="2">The sequence shown here is derived from an EMBL/GenBank/DDBJ whole genome shotgun (WGS) entry which is preliminary data.</text>
</comment>
<evidence type="ECO:0000313" key="3">
    <source>
        <dbReference type="Proteomes" id="UP000823749"/>
    </source>
</evidence>
<dbReference type="EMBL" id="JACTNZ010000007">
    <property type="protein sequence ID" value="KAG5541634.1"/>
    <property type="molecule type" value="Genomic_DNA"/>
</dbReference>
<dbReference type="AlphaFoldDB" id="A0AAV6JPX4"/>
<feature type="transmembrane region" description="Helical" evidence="1">
    <location>
        <begin position="37"/>
        <end position="58"/>
    </location>
</feature>
<proteinExistence type="predicted"/>
<reference evidence="2" key="1">
    <citation type="submission" date="2020-08" db="EMBL/GenBank/DDBJ databases">
        <title>Plant Genome Project.</title>
        <authorList>
            <person name="Zhang R.-G."/>
        </authorList>
    </citation>
    <scope>NUCLEOTIDE SEQUENCE</scope>
    <source>
        <strain evidence="2">WSP0</strain>
        <tissue evidence="2">Leaf</tissue>
    </source>
</reference>
<keyword evidence="1" id="KW-0472">Membrane</keyword>
<evidence type="ECO:0000313" key="2">
    <source>
        <dbReference type="EMBL" id="KAG5541634.1"/>
    </source>
</evidence>
<organism evidence="2 3">
    <name type="scientific">Rhododendron griersonianum</name>
    <dbReference type="NCBI Taxonomy" id="479676"/>
    <lineage>
        <taxon>Eukaryota</taxon>
        <taxon>Viridiplantae</taxon>
        <taxon>Streptophyta</taxon>
        <taxon>Embryophyta</taxon>
        <taxon>Tracheophyta</taxon>
        <taxon>Spermatophyta</taxon>
        <taxon>Magnoliopsida</taxon>
        <taxon>eudicotyledons</taxon>
        <taxon>Gunneridae</taxon>
        <taxon>Pentapetalae</taxon>
        <taxon>asterids</taxon>
        <taxon>Ericales</taxon>
        <taxon>Ericaceae</taxon>
        <taxon>Ericoideae</taxon>
        <taxon>Rhodoreae</taxon>
        <taxon>Rhododendron</taxon>
    </lineage>
</organism>
<accession>A0AAV6JPX4</accession>
<sequence>MKEMTKEMICTVPSPVFEFERITKVIRCQQRLIKEFFVDKCVVLFVVSCILLGLISLVKLKGNESEVALEDEDVDLGLLLSNNVYLTQECREALANRDHCKETLIREGLLLCEQLGTYHWTNAQHKCLA</sequence>
<gene>
    <name evidence="2" type="ORF">RHGRI_021462</name>
</gene>
<keyword evidence="3" id="KW-1185">Reference proteome</keyword>
<protein>
    <submittedName>
        <fullName evidence="2">Uncharacterized protein</fullName>
    </submittedName>
</protein>
<name>A0AAV6JPX4_9ERIC</name>
<keyword evidence="1" id="KW-0812">Transmembrane</keyword>
<evidence type="ECO:0000256" key="1">
    <source>
        <dbReference type="SAM" id="Phobius"/>
    </source>
</evidence>
<keyword evidence="1" id="KW-1133">Transmembrane helix</keyword>
<dbReference type="Proteomes" id="UP000823749">
    <property type="component" value="Chromosome 7"/>
</dbReference>